<evidence type="ECO:0000313" key="5">
    <source>
        <dbReference type="Proteomes" id="UP001138793"/>
    </source>
</evidence>
<dbReference type="Pfam" id="PF07563">
    <property type="entry name" value="DUF1541"/>
    <property type="match status" value="2"/>
</dbReference>
<sequence length="203" mass="22098">MKRNTLIIGIVSIIAVLLLSACANETEENTDTETESNTEEEMDMESESDSHEGMDHSEMNMSGSGEVPKDLKEAENPTYEVGSQAIIEAEHMDGMKGAEAKIVGAYDTTVYTVSYTPTTGGEEVTNHKWVIHEEFENPGEAPLEAGTEVTMNTDHMKGMDGAVAKIDSAEETTVYMVDFVPATGGEEVTNHKWVTESELSPIE</sequence>
<reference evidence="4" key="1">
    <citation type="submission" date="2021-03" db="EMBL/GenBank/DDBJ databases">
        <title>Genomic Encyclopedia of Type Strains, Phase IV (KMG-IV): sequencing the most valuable type-strain genomes for metagenomic binning, comparative biology and taxonomic classification.</title>
        <authorList>
            <person name="Goeker M."/>
        </authorList>
    </citation>
    <scope>NUCLEOTIDE SEQUENCE</scope>
    <source>
        <strain evidence="4">DSM 107338</strain>
    </source>
</reference>
<feature type="domain" description="DUF1541" evidence="3">
    <location>
        <begin position="146"/>
        <end position="196"/>
    </location>
</feature>
<organism evidence="4 5">
    <name type="scientific">Oceanobacillus polygoni</name>
    <dbReference type="NCBI Taxonomy" id="1235259"/>
    <lineage>
        <taxon>Bacteria</taxon>
        <taxon>Bacillati</taxon>
        <taxon>Bacillota</taxon>
        <taxon>Bacilli</taxon>
        <taxon>Bacillales</taxon>
        <taxon>Bacillaceae</taxon>
        <taxon>Oceanobacillus</taxon>
    </lineage>
</organism>
<feature type="domain" description="DUF1541" evidence="3">
    <location>
        <begin position="81"/>
        <end position="132"/>
    </location>
</feature>
<protein>
    <recommendedName>
        <fullName evidence="3">DUF1541 domain-containing protein</fullName>
    </recommendedName>
</protein>
<dbReference type="EMBL" id="JAGGMB010000006">
    <property type="protein sequence ID" value="MBP2078059.1"/>
    <property type="molecule type" value="Genomic_DNA"/>
</dbReference>
<dbReference type="Gene3D" id="2.30.30.1210">
    <property type="entry name" value="Domain of unknown function DUF1541"/>
    <property type="match status" value="1"/>
</dbReference>
<gene>
    <name evidence="4" type="ORF">J2Z64_002314</name>
</gene>
<evidence type="ECO:0000313" key="4">
    <source>
        <dbReference type="EMBL" id="MBP2078059.1"/>
    </source>
</evidence>
<evidence type="ECO:0000256" key="2">
    <source>
        <dbReference type="SAM" id="SignalP"/>
    </source>
</evidence>
<keyword evidence="2" id="KW-0732">Signal</keyword>
<dbReference type="RefSeq" id="WP_149473167.1">
    <property type="nucleotide sequence ID" value="NZ_JAGGMB010000006.1"/>
</dbReference>
<keyword evidence="5" id="KW-1185">Reference proteome</keyword>
<accession>A0A9X0YVU1</accession>
<comment type="caution">
    <text evidence="4">The sequence shown here is derived from an EMBL/GenBank/DDBJ whole genome shotgun (WGS) entry which is preliminary data.</text>
</comment>
<dbReference type="InterPro" id="IPR011438">
    <property type="entry name" value="DUF1541"/>
</dbReference>
<dbReference type="OrthoDB" id="1701949at2"/>
<feature type="signal peptide" evidence="2">
    <location>
        <begin position="1"/>
        <end position="23"/>
    </location>
</feature>
<feature type="compositionally biased region" description="Acidic residues" evidence="1">
    <location>
        <begin position="25"/>
        <end position="47"/>
    </location>
</feature>
<evidence type="ECO:0000256" key="1">
    <source>
        <dbReference type="SAM" id="MobiDB-lite"/>
    </source>
</evidence>
<feature type="compositionally biased region" description="Basic and acidic residues" evidence="1">
    <location>
        <begin position="48"/>
        <end position="58"/>
    </location>
</feature>
<feature type="region of interest" description="Disordered" evidence="1">
    <location>
        <begin position="25"/>
        <end position="72"/>
    </location>
</feature>
<evidence type="ECO:0000259" key="3">
    <source>
        <dbReference type="Pfam" id="PF07563"/>
    </source>
</evidence>
<feature type="chain" id="PRO_5040732005" description="DUF1541 domain-containing protein" evidence="2">
    <location>
        <begin position="24"/>
        <end position="203"/>
    </location>
</feature>
<proteinExistence type="predicted"/>
<dbReference type="Proteomes" id="UP001138793">
    <property type="component" value="Unassembled WGS sequence"/>
</dbReference>
<name>A0A9X0YVU1_9BACI</name>
<dbReference type="AlphaFoldDB" id="A0A9X0YVU1"/>
<dbReference type="PROSITE" id="PS51257">
    <property type="entry name" value="PROKAR_LIPOPROTEIN"/>
    <property type="match status" value="1"/>
</dbReference>